<sequence length="127" mass="14408">MNATSASTTTPRKRTGDNIDTPAVQEDMKGQMEDQILGDMEHGMERDMKREMEHQIQHEMEHQDVDQGVEGEDDASGGPSSQPSVDHAIRIKAEEMDGLRTKLEEMMAAHSDEMAEKTPNWNTFRRH</sequence>
<name>A0ACC2WR71_9TREE</name>
<gene>
    <name evidence="1" type="ORF">QFC22_006138</name>
</gene>
<organism evidence="1 2">
    <name type="scientific">Naganishia vaughanmartiniae</name>
    <dbReference type="NCBI Taxonomy" id="1424756"/>
    <lineage>
        <taxon>Eukaryota</taxon>
        <taxon>Fungi</taxon>
        <taxon>Dikarya</taxon>
        <taxon>Basidiomycota</taxon>
        <taxon>Agaricomycotina</taxon>
        <taxon>Tremellomycetes</taxon>
        <taxon>Filobasidiales</taxon>
        <taxon>Filobasidiaceae</taxon>
        <taxon>Naganishia</taxon>
    </lineage>
</organism>
<comment type="caution">
    <text evidence="1">The sequence shown here is derived from an EMBL/GenBank/DDBJ whole genome shotgun (WGS) entry which is preliminary data.</text>
</comment>
<evidence type="ECO:0000313" key="2">
    <source>
        <dbReference type="Proteomes" id="UP001243375"/>
    </source>
</evidence>
<keyword evidence="2" id="KW-1185">Reference proteome</keyword>
<dbReference type="EMBL" id="JASBWU010000023">
    <property type="protein sequence ID" value="KAJ9113042.1"/>
    <property type="molecule type" value="Genomic_DNA"/>
</dbReference>
<proteinExistence type="predicted"/>
<protein>
    <submittedName>
        <fullName evidence="1">Uncharacterized protein</fullName>
    </submittedName>
</protein>
<accession>A0ACC2WR71</accession>
<reference evidence="1" key="1">
    <citation type="submission" date="2023-04" db="EMBL/GenBank/DDBJ databases">
        <title>Draft Genome sequencing of Naganishia species isolated from polar environments using Oxford Nanopore Technology.</title>
        <authorList>
            <person name="Leo P."/>
            <person name="Venkateswaran K."/>
        </authorList>
    </citation>
    <scope>NUCLEOTIDE SEQUENCE</scope>
    <source>
        <strain evidence="1">MNA-CCFEE 5425</strain>
    </source>
</reference>
<evidence type="ECO:0000313" key="1">
    <source>
        <dbReference type="EMBL" id="KAJ9113042.1"/>
    </source>
</evidence>
<dbReference type="Proteomes" id="UP001243375">
    <property type="component" value="Unassembled WGS sequence"/>
</dbReference>